<name>A0ABS4VV68_9PSEU</name>
<evidence type="ECO:0000313" key="2">
    <source>
        <dbReference type="EMBL" id="MBP2367837.1"/>
    </source>
</evidence>
<evidence type="ECO:0000259" key="1">
    <source>
        <dbReference type="Pfam" id="PF00549"/>
    </source>
</evidence>
<dbReference type="InterPro" id="IPR005811">
    <property type="entry name" value="SUCC_ACL_C"/>
</dbReference>
<comment type="caution">
    <text evidence="2">The sequence shown here is derived from an EMBL/GenBank/DDBJ whole genome shotgun (WGS) entry which is preliminary data.</text>
</comment>
<dbReference type="RefSeq" id="WP_210028026.1">
    <property type="nucleotide sequence ID" value="NZ_JAGINU010000001.1"/>
</dbReference>
<dbReference type="PANTHER" id="PTHR11117:SF24">
    <property type="entry name" value="PROTEIN FDRA"/>
    <property type="match status" value="1"/>
</dbReference>
<reference evidence="2 3" key="1">
    <citation type="submission" date="2021-03" db="EMBL/GenBank/DDBJ databases">
        <title>Sequencing the genomes of 1000 actinobacteria strains.</title>
        <authorList>
            <person name="Klenk H.-P."/>
        </authorList>
    </citation>
    <scope>NUCLEOTIDE SEQUENCE [LARGE SCALE GENOMIC DNA]</scope>
    <source>
        <strain evidence="2 3">DSM 45256</strain>
    </source>
</reference>
<sequence>MTTVVTVLRDTYLDSVVQLSGTRAMRAVEGVEWATAAMATEANLATLTENGFDPAGWDGAGAGDLVLAVRADDEQVAAAAEDAGRAAMFSARGDGPGTREESDPRTLAEALDRQPGSTVAVISVPGDYAPLETTKALAGGLHVLLFSDNVSVEDEVALKQRAVEQGLLVMGPGAGTAMLDRTCLGFANVVGDPATRTGSVAVVAAAGTGAQEAASLLDRAGVGVRHVIGLGGRDLTAAVGGPMGRLAVRSLAADPETDAILLVSKPPDPEVARGVLAEAGDTPLVAALIGLDGSDDDDPPTVTRSSTLEGGVLAMLRRMGHPAPNTTAGLRDQVTAAVRDLPEQRRLVRGLFSGGTLCYEALVLLERELGPVHSNTPLDERYGLPAPAGAHVCLDLGEEEFTKGRPHPMIDPEARIEHLRATGEDRDVGVVLLDVVLGHGSHPNPASELAPLCAEIIGRGGPRIVVYVLGTDQDPQGFERQRAAFAEAGCIVTWTAARAALAAAAIAVRDPKIVERPL</sequence>
<dbReference type="PANTHER" id="PTHR11117">
    <property type="entry name" value="SUCCINYL-COA LIGASE SUBUNIT ALPHA"/>
    <property type="match status" value="1"/>
</dbReference>
<protein>
    <submittedName>
        <fullName evidence="2">FdrA protein</fullName>
    </submittedName>
</protein>
<dbReference type="Gene3D" id="3.40.50.261">
    <property type="entry name" value="Succinyl-CoA synthetase domains"/>
    <property type="match status" value="2"/>
</dbReference>
<dbReference type="Proteomes" id="UP001519295">
    <property type="component" value="Unassembled WGS sequence"/>
</dbReference>
<dbReference type="SUPFAM" id="SSF52210">
    <property type="entry name" value="Succinyl-CoA synthetase domains"/>
    <property type="match status" value="2"/>
</dbReference>
<proteinExistence type="predicted"/>
<accession>A0ABS4VV68</accession>
<dbReference type="Pfam" id="PF00549">
    <property type="entry name" value="Ligase_CoA"/>
    <property type="match status" value="1"/>
</dbReference>
<dbReference type="Gene3D" id="3.40.50.720">
    <property type="entry name" value="NAD(P)-binding Rossmann-like Domain"/>
    <property type="match status" value="1"/>
</dbReference>
<gene>
    <name evidence="2" type="ORF">JOF36_003533</name>
</gene>
<dbReference type="EMBL" id="JAGINU010000001">
    <property type="protein sequence ID" value="MBP2367837.1"/>
    <property type="molecule type" value="Genomic_DNA"/>
</dbReference>
<organism evidence="2 3">
    <name type="scientific">Pseudonocardia parietis</name>
    <dbReference type="NCBI Taxonomy" id="570936"/>
    <lineage>
        <taxon>Bacteria</taxon>
        <taxon>Bacillati</taxon>
        <taxon>Actinomycetota</taxon>
        <taxon>Actinomycetes</taxon>
        <taxon>Pseudonocardiales</taxon>
        <taxon>Pseudonocardiaceae</taxon>
        <taxon>Pseudonocardia</taxon>
    </lineage>
</organism>
<evidence type="ECO:0000313" key="3">
    <source>
        <dbReference type="Proteomes" id="UP001519295"/>
    </source>
</evidence>
<feature type="domain" description="ATP-citrate synthase/succinyl-CoA ligase C-terminal" evidence="1">
    <location>
        <begin position="351"/>
        <end position="505"/>
    </location>
</feature>
<dbReference type="InterPro" id="IPR016102">
    <property type="entry name" value="Succinyl-CoA_synth-like"/>
</dbReference>
<keyword evidence="3" id="KW-1185">Reference proteome</keyword>